<dbReference type="Proteomes" id="UP000332933">
    <property type="component" value="Unassembled WGS sequence"/>
</dbReference>
<dbReference type="PANTHER" id="PTHR35923:SF2">
    <property type="entry name" value="ENDOGLUCANASE"/>
    <property type="match status" value="1"/>
</dbReference>
<evidence type="ECO:0000313" key="9">
    <source>
        <dbReference type="EMBL" id="KAF0685177.1"/>
    </source>
</evidence>
<proteinExistence type="inferred from homology"/>
<evidence type="ECO:0000256" key="3">
    <source>
        <dbReference type="ARBA" id="ARBA00023001"/>
    </source>
</evidence>
<dbReference type="OrthoDB" id="442731at2759"/>
<dbReference type="SUPFAM" id="SSF51445">
    <property type="entry name" value="(Trans)glycosidases"/>
    <property type="match status" value="1"/>
</dbReference>
<keyword evidence="2 7" id="KW-0378">Hydrolase</keyword>
<dbReference type="EMBL" id="VJMH01007216">
    <property type="protein sequence ID" value="KAF0685177.1"/>
    <property type="molecule type" value="Genomic_DNA"/>
</dbReference>
<dbReference type="PANTHER" id="PTHR35923">
    <property type="entry name" value="MAJOR EXTRACELLULAR ENDOGLUCANASE"/>
    <property type="match status" value="1"/>
</dbReference>
<name>A0A485LL45_9STRA</name>
<evidence type="ECO:0000313" key="11">
    <source>
        <dbReference type="Proteomes" id="UP000332933"/>
    </source>
</evidence>
<dbReference type="Pfam" id="PF00150">
    <property type="entry name" value="Cellulase"/>
    <property type="match status" value="1"/>
</dbReference>
<keyword evidence="11" id="KW-1185">Reference proteome</keyword>
<dbReference type="GO" id="GO:0030245">
    <property type="term" value="P:cellulose catabolic process"/>
    <property type="evidence" value="ECO:0007669"/>
    <property type="project" value="UniProtKB-KW"/>
</dbReference>
<dbReference type="InterPro" id="IPR001547">
    <property type="entry name" value="Glyco_hydro_5"/>
</dbReference>
<dbReference type="AlphaFoldDB" id="A0A485LL45"/>
<keyword evidence="3" id="KW-0136">Cellulose degradation</keyword>
<dbReference type="InterPro" id="IPR017853">
    <property type="entry name" value="GH"/>
</dbReference>
<dbReference type="Gene3D" id="3.20.20.80">
    <property type="entry name" value="Glycosidases"/>
    <property type="match status" value="1"/>
</dbReference>
<evidence type="ECO:0000256" key="6">
    <source>
        <dbReference type="ARBA" id="ARBA00023326"/>
    </source>
</evidence>
<comment type="similarity">
    <text evidence="1 7">Belongs to the glycosyl hydrolase 5 (cellulase A) family.</text>
</comment>
<reference evidence="9" key="2">
    <citation type="submission" date="2019-06" db="EMBL/GenBank/DDBJ databases">
        <title>Genomics analysis of Aphanomyces spp. identifies a new class of oomycete effector associated with host adaptation.</title>
        <authorList>
            <person name="Gaulin E."/>
        </authorList>
    </citation>
    <scope>NUCLEOTIDE SEQUENCE</scope>
    <source>
        <strain evidence="9">CBS 578.67</strain>
    </source>
</reference>
<evidence type="ECO:0000256" key="1">
    <source>
        <dbReference type="ARBA" id="ARBA00005641"/>
    </source>
</evidence>
<protein>
    <submittedName>
        <fullName evidence="10">Aste57867_22879 protein</fullName>
    </submittedName>
</protein>
<evidence type="ECO:0000259" key="8">
    <source>
        <dbReference type="Pfam" id="PF00150"/>
    </source>
</evidence>
<evidence type="ECO:0000256" key="7">
    <source>
        <dbReference type="RuleBase" id="RU361153"/>
    </source>
</evidence>
<feature type="domain" description="Glycoside hydrolase family 5" evidence="8">
    <location>
        <begin position="138"/>
        <end position="447"/>
    </location>
</feature>
<dbReference type="GO" id="GO:0004553">
    <property type="term" value="F:hydrolase activity, hydrolyzing O-glycosyl compounds"/>
    <property type="evidence" value="ECO:0007669"/>
    <property type="project" value="InterPro"/>
</dbReference>
<evidence type="ECO:0000313" key="10">
    <source>
        <dbReference type="EMBL" id="VFT99529.1"/>
    </source>
</evidence>
<reference evidence="10 11" key="1">
    <citation type="submission" date="2019-03" db="EMBL/GenBank/DDBJ databases">
        <authorList>
            <person name="Gaulin E."/>
            <person name="Dumas B."/>
        </authorList>
    </citation>
    <scope>NUCLEOTIDE SEQUENCE [LARGE SCALE GENOMIC DNA]</scope>
    <source>
        <strain evidence="10">CBS 568.67</strain>
    </source>
</reference>
<organism evidence="10 11">
    <name type="scientific">Aphanomyces stellatus</name>
    <dbReference type="NCBI Taxonomy" id="120398"/>
    <lineage>
        <taxon>Eukaryota</taxon>
        <taxon>Sar</taxon>
        <taxon>Stramenopiles</taxon>
        <taxon>Oomycota</taxon>
        <taxon>Saprolegniomycetes</taxon>
        <taxon>Saprolegniales</taxon>
        <taxon>Verrucalvaceae</taxon>
        <taxon>Aphanomyces</taxon>
    </lineage>
</organism>
<evidence type="ECO:0000256" key="2">
    <source>
        <dbReference type="ARBA" id="ARBA00022801"/>
    </source>
</evidence>
<evidence type="ECO:0000256" key="4">
    <source>
        <dbReference type="ARBA" id="ARBA00023277"/>
    </source>
</evidence>
<sequence length="496" mass="53209">MDPGPFCEMRTPVATFSENNPTTPAAMLEAPPPVAAPSFMQRLRHLPLQTRRRIGLRLLSLVFLVVAMCLLLRHRNHATSTTAVAVDPRSTRIRDGSAATMAPPATRVCAHAHYMSTPAGTLHAVSGNVTSPPLFLKGINWFGLEGTDAILAGLDANGTTLEDVADFLARHGFNSLRLPLAVTHILDNTRSNSARWNAEAASTTYLAFLGRVVQIMAARNISILLDLHVLSPHEVGDLWYSNAVPESMVVAAIHALSAAFCTSDYWNVLGVDLKNEPFGASWTTNATNRSWHEAVDTLGSAVVTACPQWLAFVQGAQPSSSNKTTDLWRGAGFPASMPTLGSLPANKIVFAPHYYTPSTEPLPLFYNVDATGQLVEMDDEATLTAAVQASMTAMFPSGGAIVIGEFGGLYGAADAHPKKTASRVLDIVIATITARYAGGFLWSLNPDSLYGFDWVNQTQRFVPYGLLAPTWLDVHGDLLGALNPMTQSSALPCFAP</sequence>
<dbReference type="EMBL" id="CAADRA010007242">
    <property type="protein sequence ID" value="VFT99529.1"/>
    <property type="molecule type" value="Genomic_DNA"/>
</dbReference>
<evidence type="ECO:0000256" key="5">
    <source>
        <dbReference type="ARBA" id="ARBA00023295"/>
    </source>
</evidence>
<accession>A0A485LL45</accession>
<keyword evidence="6" id="KW-0624">Polysaccharide degradation</keyword>
<gene>
    <name evidence="10" type="primary">Aste57867_22879</name>
    <name evidence="9" type="ORF">As57867_022808</name>
    <name evidence="10" type="ORF">ASTE57867_22879</name>
</gene>
<keyword evidence="5 7" id="KW-0326">Glycosidase</keyword>
<keyword evidence="4" id="KW-0119">Carbohydrate metabolism</keyword>